<feature type="non-terminal residue" evidence="10">
    <location>
        <position position="1"/>
    </location>
</feature>
<keyword evidence="2" id="KW-0812">Transmembrane</keyword>
<dbReference type="PANTHER" id="PTHR10519">
    <property type="entry name" value="GABA-B RECEPTOR"/>
    <property type="match status" value="1"/>
</dbReference>
<feature type="domain" description="Receptor ligand binding region" evidence="9">
    <location>
        <begin position="4"/>
        <end position="177"/>
    </location>
</feature>
<evidence type="ECO:0000256" key="5">
    <source>
        <dbReference type="ARBA" id="ARBA00023136"/>
    </source>
</evidence>
<keyword evidence="5" id="KW-0472">Membrane</keyword>
<evidence type="ECO:0000256" key="8">
    <source>
        <dbReference type="ARBA" id="ARBA00023224"/>
    </source>
</evidence>
<dbReference type="GO" id="GO:0038039">
    <property type="term" value="C:G protein-coupled receptor heterodimeric complex"/>
    <property type="evidence" value="ECO:0007669"/>
    <property type="project" value="TreeGrafter"/>
</dbReference>
<dbReference type="InterPro" id="IPR002455">
    <property type="entry name" value="GPCR3_GABA-B"/>
</dbReference>
<dbReference type="GO" id="GO:0004965">
    <property type="term" value="F:G protein-coupled GABA receptor activity"/>
    <property type="evidence" value="ECO:0007669"/>
    <property type="project" value="InterPro"/>
</dbReference>
<sequence length="177" mass="20287">ASDVNIFVAMFSREMGTDLGCQIYKSGMYGRRYQWIYTMDTEDWLDVIKAKQCTPEEVQMAFDGSIYIGMDLLGSENATDTGMNSSEYNTMIQRKARLAYPNDTRSTSPWSPLSFDAMWTIALTLNNSITRLAERNRSLETFSYQDNVTSSVFFQEMRKLEFIGVTGPVMFTDRGER</sequence>
<dbReference type="Proteomes" id="UP000749559">
    <property type="component" value="Unassembled WGS sequence"/>
</dbReference>
<dbReference type="Pfam" id="PF01094">
    <property type="entry name" value="ANF_receptor"/>
    <property type="match status" value="1"/>
</dbReference>
<keyword evidence="11" id="KW-1185">Reference proteome</keyword>
<dbReference type="EMBL" id="CAIIXF020000009">
    <property type="protein sequence ID" value="CAH1794093.1"/>
    <property type="molecule type" value="Genomic_DNA"/>
</dbReference>
<accession>A0A8S4PIS0</accession>
<dbReference type="InterPro" id="IPR001828">
    <property type="entry name" value="ANF_lig-bd_rcpt"/>
</dbReference>
<evidence type="ECO:0000256" key="2">
    <source>
        <dbReference type="ARBA" id="ARBA00022692"/>
    </source>
</evidence>
<keyword evidence="8" id="KW-0807">Transducer</keyword>
<evidence type="ECO:0000259" key="9">
    <source>
        <dbReference type="Pfam" id="PF01094"/>
    </source>
</evidence>
<dbReference type="SUPFAM" id="SSF53822">
    <property type="entry name" value="Periplasmic binding protein-like I"/>
    <property type="match status" value="1"/>
</dbReference>
<evidence type="ECO:0000313" key="10">
    <source>
        <dbReference type="EMBL" id="CAH1794093.1"/>
    </source>
</evidence>
<dbReference type="InterPro" id="IPR028082">
    <property type="entry name" value="Peripla_BP_I"/>
</dbReference>
<comment type="subcellular location">
    <subcellularLocation>
        <location evidence="1">Membrane</location>
    </subcellularLocation>
</comment>
<keyword evidence="7" id="KW-0325">Glycoprotein</keyword>
<evidence type="ECO:0000256" key="6">
    <source>
        <dbReference type="ARBA" id="ARBA00023170"/>
    </source>
</evidence>
<keyword evidence="6" id="KW-0675">Receptor</keyword>
<evidence type="ECO:0000313" key="11">
    <source>
        <dbReference type="Proteomes" id="UP000749559"/>
    </source>
</evidence>
<gene>
    <name evidence="10" type="ORF">OFUS_LOCUS18856</name>
</gene>
<dbReference type="Gene3D" id="3.40.50.2300">
    <property type="match status" value="1"/>
</dbReference>
<evidence type="ECO:0000256" key="3">
    <source>
        <dbReference type="ARBA" id="ARBA00022989"/>
    </source>
</evidence>
<evidence type="ECO:0000256" key="4">
    <source>
        <dbReference type="ARBA" id="ARBA00023040"/>
    </source>
</evidence>
<reference evidence="10" key="1">
    <citation type="submission" date="2022-03" db="EMBL/GenBank/DDBJ databases">
        <authorList>
            <person name="Martin C."/>
        </authorList>
    </citation>
    <scope>NUCLEOTIDE SEQUENCE</scope>
</reference>
<dbReference type="AlphaFoldDB" id="A0A8S4PIS0"/>
<feature type="non-terminal residue" evidence="10">
    <location>
        <position position="177"/>
    </location>
</feature>
<proteinExistence type="predicted"/>
<comment type="caution">
    <text evidence="10">The sequence shown here is derived from an EMBL/GenBank/DDBJ whole genome shotgun (WGS) entry which is preliminary data.</text>
</comment>
<dbReference type="GO" id="GO:0007214">
    <property type="term" value="P:gamma-aminobutyric acid signaling pathway"/>
    <property type="evidence" value="ECO:0007669"/>
    <property type="project" value="TreeGrafter"/>
</dbReference>
<protein>
    <recommendedName>
        <fullName evidence="9">Receptor ligand binding region domain-containing protein</fullName>
    </recommendedName>
</protein>
<evidence type="ECO:0000256" key="1">
    <source>
        <dbReference type="ARBA" id="ARBA00004370"/>
    </source>
</evidence>
<dbReference type="PANTHER" id="PTHR10519:SF74">
    <property type="entry name" value="GAMMA-AMINOBUTYRIC ACID TYPE B RECEPTOR SUBUNIT 2"/>
    <property type="match status" value="1"/>
</dbReference>
<name>A0A8S4PIS0_OWEFU</name>
<organism evidence="10 11">
    <name type="scientific">Owenia fusiformis</name>
    <name type="common">Polychaete worm</name>
    <dbReference type="NCBI Taxonomy" id="6347"/>
    <lineage>
        <taxon>Eukaryota</taxon>
        <taxon>Metazoa</taxon>
        <taxon>Spiralia</taxon>
        <taxon>Lophotrochozoa</taxon>
        <taxon>Annelida</taxon>
        <taxon>Polychaeta</taxon>
        <taxon>Sedentaria</taxon>
        <taxon>Canalipalpata</taxon>
        <taxon>Sabellida</taxon>
        <taxon>Oweniida</taxon>
        <taxon>Oweniidae</taxon>
        <taxon>Owenia</taxon>
    </lineage>
</organism>
<dbReference type="OrthoDB" id="411630at2759"/>
<keyword evidence="3" id="KW-1133">Transmembrane helix</keyword>
<evidence type="ECO:0000256" key="7">
    <source>
        <dbReference type="ARBA" id="ARBA00023180"/>
    </source>
</evidence>
<keyword evidence="4" id="KW-0297">G-protein coupled receptor</keyword>